<evidence type="ECO:0000256" key="7">
    <source>
        <dbReference type="ARBA" id="ARBA00023200"/>
    </source>
</evidence>
<evidence type="ECO:0000256" key="1">
    <source>
        <dbReference type="ARBA" id="ARBA00022562"/>
    </source>
</evidence>
<dbReference type="Gene3D" id="3.90.320.10">
    <property type="match status" value="1"/>
</dbReference>
<dbReference type="InterPro" id="IPR034720">
    <property type="entry name" value="Viral_alk_exo"/>
</dbReference>
<evidence type="ECO:0000313" key="8">
    <source>
        <dbReference type="EMBL" id="QFU14591.1"/>
    </source>
</evidence>
<dbReference type="SUPFAM" id="SSF52980">
    <property type="entry name" value="Restriction endonuclease-like"/>
    <property type="match status" value="1"/>
</dbReference>
<sequence length="492" mass="55766">MNGTGSSSTNCSGIPLSVPGILSKSFYDYLLELLDNGVHKDDMIRHGALQHRVSYLSDLCDWLQKQGYFVGSLQVLFSTTPIHAAEVRKLLSISQIEKILLTFEAETRSQCSSDLWKILRRYLLTASKIRFIVGSESMSFSQKDFFETNESNVHSNPIVFGTTNESCARLLTVAYYIGWDYLSSIPKSDDYFDFHDCVTNEDELFTCGLLMDIQTGHIGASIDMLVCPRERETGRLMITGSDIALFEIKCRYKYKFSLAIPNPLKSGYETLLKEPNEINLMKFLYSVKTPGIEYFDPNGVPSATEALVTCDPLWTHGVHKKRKCSLEIEKRHLTLNKNIRSTAFLFALPDLGAKEISLVEWSPGKKSISIPVFVNPRHQNFRQVFIQTYVISGYRTNSIRPHLVTFFGRDRYGGEIGERFRITDCIPGFTDDPPELRLTHAIPILLLITPINIDPFYYAHLASLGKDAFETIVNQVWDNVKHAAVSPERNSH</sequence>
<protein>
    <submittedName>
        <fullName evidence="8">Deoxyribonuclease</fullName>
    </submittedName>
</protein>
<dbReference type="Proteomes" id="UP001162227">
    <property type="component" value="Segment"/>
</dbReference>
<dbReference type="KEGG" id="vg:80541394"/>
<dbReference type="GO" id="GO:0004527">
    <property type="term" value="F:exonuclease activity"/>
    <property type="evidence" value="ECO:0007669"/>
    <property type="project" value="UniProtKB-KW"/>
</dbReference>
<keyword evidence="1" id="KW-1048">Host nucleus</keyword>
<organism evidence="8 9">
    <name type="scientific">Psittacid alphaherpesvirus 5</name>
    <dbReference type="NCBI Taxonomy" id="2972693"/>
    <lineage>
        <taxon>Viruses</taxon>
        <taxon>Duplodnaviria</taxon>
        <taxon>Heunggongvirae</taxon>
        <taxon>Peploviricota</taxon>
        <taxon>Herviviricetes</taxon>
        <taxon>Herpesvirales</taxon>
        <taxon>Orthoherpesviridae</taxon>
        <taxon>Alphaherpesvirinae</taxon>
        <taxon>Iltovirus</taxon>
        <taxon>Iltovirus psittacidalpha5</taxon>
    </lineage>
</organism>
<evidence type="ECO:0000256" key="5">
    <source>
        <dbReference type="ARBA" id="ARBA00022801"/>
    </source>
</evidence>
<gene>
    <name evidence="8" type="primary">deoxyribonuclease</name>
</gene>
<evidence type="ECO:0000313" key="9">
    <source>
        <dbReference type="Proteomes" id="UP001162227"/>
    </source>
</evidence>
<keyword evidence="2" id="KW-0945">Host-virus interaction</keyword>
<dbReference type="InterPro" id="IPR011604">
    <property type="entry name" value="PDDEXK-like_dom_sf"/>
</dbReference>
<evidence type="ECO:0000256" key="3">
    <source>
        <dbReference type="ARBA" id="ARBA00022722"/>
    </source>
</evidence>
<accession>A0A5P9JR19</accession>
<reference evidence="8" key="1">
    <citation type="journal article" date="2019" name="Vet. Microbiol.">
        <title>Molecular and microscopic characterisation of a novel pathogenic herpesvirus from Indian ringneck parrots (Psittacula krameri).</title>
        <authorList>
            <person name="Sutherland M."/>
            <person name="Sarker S."/>
            <person name="Raidal S.R."/>
        </authorList>
    </citation>
    <scope>NUCLEOTIDE SEQUENCE</scope>
    <source>
        <strain evidence="8">PsHV 5</strain>
    </source>
</reference>
<evidence type="ECO:0000256" key="6">
    <source>
        <dbReference type="ARBA" id="ARBA00022839"/>
    </source>
</evidence>
<dbReference type="EMBL" id="MK955929">
    <property type="protein sequence ID" value="QFU14591.1"/>
    <property type="molecule type" value="Genomic_DNA"/>
</dbReference>
<proteinExistence type="inferred from homology"/>
<evidence type="ECO:0000256" key="2">
    <source>
        <dbReference type="ARBA" id="ARBA00022581"/>
    </source>
</evidence>
<keyword evidence="6" id="KW-0269">Exonuclease</keyword>
<dbReference type="HAMAP" id="MF_04009">
    <property type="entry name" value="HSV_AN"/>
    <property type="match status" value="1"/>
</dbReference>
<keyword evidence="9" id="KW-1185">Reference proteome</keyword>
<dbReference type="InterPro" id="IPR011335">
    <property type="entry name" value="Restrct_endonuc-II-like"/>
</dbReference>
<dbReference type="GO" id="GO:0003677">
    <property type="term" value="F:DNA binding"/>
    <property type="evidence" value="ECO:0007669"/>
    <property type="project" value="InterPro"/>
</dbReference>
<keyword evidence="7" id="KW-1035">Host cytoplasm</keyword>
<dbReference type="RefSeq" id="YP_010802621.1">
    <property type="nucleotide sequence ID" value="NC_077028.1"/>
</dbReference>
<reference evidence="8" key="2">
    <citation type="submission" date="2019-05" db="EMBL/GenBank/DDBJ databases">
        <authorList>
            <person name="Sutherland M."/>
            <person name="Sarker S."/>
            <person name="Raidal S.R."/>
        </authorList>
    </citation>
    <scope>NUCLEOTIDE SEQUENCE</scope>
    <source>
        <strain evidence="8">PsHV 5</strain>
    </source>
</reference>
<dbReference type="PRINTS" id="PR00924">
    <property type="entry name" value="ALKEXNUCLASE"/>
</dbReference>
<dbReference type="GO" id="GO:0004519">
    <property type="term" value="F:endonuclease activity"/>
    <property type="evidence" value="ECO:0007669"/>
    <property type="project" value="UniProtKB-KW"/>
</dbReference>
<dbReference type="GeneID" id="80541394"/>
<evidence type="ECO:0000256" key="4">
    <source>
        <dbReference type="ARBA" id="ARBA00022759"/>
    </source>
</evidence>
<dbReference type="InterPro" id="IPR001616">
    <property type="entry name" value="Herpes_alk_exo"/>
</dbReference>
<keyword evidence="3" id="KW-0540">Nuclease</keyword>
<keyword evidence="4" id="KW-0255">Endonuclease</keyword>
<dbReference type="Pfam" id="PF01771">
    <property type="entry name" value="Viral_alk_exo"/>
    <property type="match status" value="1"/>
</dbReference>
<keyword evidence="5" id="KW-0378">Hydrolase</keyword>
<name>A0A5P9JR19_9ALPH</name>